<evidence type="ECO:0000256" key="2">
    <source>
        <dbReference type="SAM" id="MobiDB-lite"/>
    </source>
</evidence>
<dbReference type="InterPro" id="IPR050570">
    <property type="entry name" value="Cell_wall_metabolism_enzyme"/>
</dbReference>
<evidence type="ECO:0000256" key="1">
    <source>
        <dbReference type="ARBA" id="ARBA00022729"/>
    </source>
</evidence>
<dbReference type="InterPro" id="IPR016047">
    <property type="entry name" value="M23ase_b-sheet_dom"/>
</dbReference>
<feature type="chain" id="PRO_5032813551" evidence="3">
    <location>
        <begin position="22"/>
        <end position="195"/>
    </location>
</feature>
<feature type="region of interest" description="Disordered" evidence="2">
    <location>
        <begin position="22"/>
        <end position="59"/>
    </location>
</feature>
<dbReference type="CDD" id="cd12797">
    <property type="entry name" value="M23_peptidase"/>
    <property type="match status" value="1"/>
</dbReference>
<proteinExistence type="predicted"/>
<organism evidence="5 6">
    <name type="scientific">Flexivirga aerilata</name>
    <dbReference type="NCBI Taxonomy" id="1656889"/>
    <lineage>
        <taxon>Bacteria</taxon>
        <taxon>Bacillati</taxon>
        <taxon>Actinomycetota</taxon>
        <taxon>Actinomycetes</taxon>
        <taxon>Micrococcales</taxon>
        <taxon>Dermacoccaceae</taxon>
        <taxon>Flexivirga</taxon>
    </lineage>
</organism>
<protein>
    <submittedName>
        <fullName evidence="5">M23 family metallopeptidase</fullName>
    </submittedName>
</protein>
<dbReference type="Proteomes" id="UP000557772">
    <property type="component" value="Unassembled WGS sequence"/>
</dbReference>
<keyword evidence="6" id="KW-1185">Reference proteome</keyword>
<evidence type="ECO:0000313" key="6">
    <source>
        <dbReference type="Proteomes" id="UP000557772"/>
    </source>
</evidence>
<gene>
    <name evidence="5" type="ORF">HJ588_10745</name>
</gene>
<evidence type="ECO:0000313" key="5">
    <source>
        <dbReference type="EMBL" id="NNG39748.1"/>
    </source>
</evidence>
<keyword evidence="1 3" id="KW-0732">Signal</keyword>
<name>A0A849AKF9_9MICO</name>
<evidence type="ECO:0000259" key="4">
    <source>
        <dbReference type="Pfam" id="PF01551"/>
    </source>
</evidence>
<dbReference type="InterPro" id="IPR011055">
    <property type="entry name" value="Dup_hybrid_motif"/>
</dbReference>
<dbReference type="SUPFAM" id="SSF51261">
    <property type="entry name" value="Duplicated hybrid motif"/>
    <property type="match status" value="1"/>
</dbReference>
<dbReference type="Gene3D" id="2.70.70.10">
    <property type="entry name" value="Glucose Permease (Domain IIA)"/>
    <property type="match status" value="1"/>
</dbReference>
<dbReference type="EMBL" id="JABENB010000001">
    <property type="protein sequence ID" value="NNG39748.1"/>
    <property type="molecule type" value="Genomic_DNA"/>
</dbReference>
<sequence length="195" mass="19643">MTIRWTFLARAALVAVTTAAAATGAGPPGGPPAGPGAGGGAQTGRGAGAETDRGTAPVGGFTWPLWPQPAVARPFDAPPAPWAAGHRGVDLLGAPGRPVLAAGAGRVSFSGVIAGRGVVTVQHANGRRTTYEPLDARDAVGTVVRAGDQIGTLASTGSHCAPRSCLHWGLLVGPEDYRDPLTLLGFRRPRLLPLG</sequence>
<feature type="compositionally biased region" description="Gly residues" evidence="2">
    <location>
        <begin position="35"/>
        <end position="47"/>
    </location>
</feature>
<accession>A0A849AKF9</accession>
<dbReference type="AlphaFoldDB" id="A0A849AKF9"/>
<reference evidence="5 6" key="1">
    <citation type="submission" date="2020-05" db="EMBL/GenBank/DDBJ databases">
        <title>Flexivirga sp. ID2601S isolated from air conditioner.</title>
        <authorList>
            <person name="Kim D.H."/>
        </authorList>
    </citation>
    <scope>NUCLEOTIDE SEQUENCE [LARGE SCALE GENOMIC DNA]</scope>
    <source>
        <strain evidence="5 6">ID2601S</strain>
    </source>
</reference>
<comment type="caution">
    <text evidence="5">The sequence shown here is derived from an EMBL/GenBank/DDBJ whole genome shotgun (WGS) entry which is preliminary data.</text>
</comment>
<feature type="signal peptide" evidence="3">
    <location>
        <begin position="1"/>
        <end position="21"/>
    </location>
</feature>
<dbReference type="PANTHER" id="PTHR21666:SF289">
    <property type="entry name" value="L-ALA--D-GLU ENDOPEPTIDASE"/>
    <property type="match status" value="1"/>
</dbReference>
<dbReference type="Pfam" id="PF01551">
    <property type="entry name" value="Peptidase_M23"/>
    <property type="match status" value="1"/>
</dbReference>
<feature type="domain" description="M23ase beta-sheet core" evidence="4">
    <location>
        <begin position="85"/>
        <end position="171"/>
    </location>
</feature>
<dbReference type="RefSeq" id="WP_171154782.1">
    <property type="nucleotide sequence ID" value="NZ_JABENB010000001.1"/>
</dbReference>
<dbReference type="PANTHER" id="PTHR21666">
    <property type="entry name" value="PEPTIDASE-RELATED"/>
    <property type="match status" value="1"/>
</dbReference>
<evidence type="ECO:0000256" key="3">
    <source>
        <dbReference type="SAM" id="SignalP"/>
    </source>
</evidence>
<dbReference type="GO" id="GO:0004222">
    <property type="term" value="F:metalloendopeptidase activity"/>
    <property type="evidence" value="ECO:0007669"/>
    <property type="project" value="TreeGrafter"/>
</dbReference>